<evidence type="ECO:0000313" key="1">
    <source>
        <dbReference type="EMBL" id="UTC99453.1"/>
    </source>
</evidence>
<proteinExistence type="predicted"/>
<dbReference type="Pfam" id="PF07505">
    <property type="entry name" value="DUF5131"/>
    <property type="match status" value="1"/>
</dbReference>
<dbReference type="EMBL" id="CP051635">
    <property type="protein sequence ID" value="UTC99453.1"/>
    <property type="molecule type" value="Genomic_DNA"/>
</dbReference>
<evidence type="ECO:0000313" key="2">
    <source>
        <dbReference type="Proteomes" id="UP001056981"/>
    </source>
</evidence>
<sequence>MKTTKIEWTDKTWNPITGCTKCSAGCENCYAEIMARRLQAMKQKKYVNGFDLTLHEDTLREPLLWKKPHTIFVCSMSDLFHESVPFEFIDKVMGIIEQTPHHKYQILTKRSERMSEYFAGSTIPINAWVGVTVENRASKNRIDILRKLNAPIRFLSCEPLLEDLEYIDLNNIDWVIVGGESGTRARPMCAEWVLSIKEQCEKQGTAFFFKQWGTWGSDGIKRNKRLNGKKINGEIYQEMPI</sequence>
<name>A0A9Q9BB17_TREDN</name>
<dbReference type="Proteomes" id="UP001056981">
    <property type="component" value="Chromosome"/>
</dbReference>
<accession>A0A9Q9BB17</accession>
<dbReference type="InterPro" id="IPR011101">
    <property type="entry name" value="DUF5131"/>
</dbReference>
<reference evidence="1" key="1">
    <citation type="submission" date="2020-04" db="EMBL/GenBank/DDBJ databases">
        <title>Comparative genomics of oral phylogroup-2 Treponema strains.</title>
        <authorList>
            <person name="Zeng H."/>
            <person name="Chan Y.K."/>
            <person name="Watt R.M."/>
        </authorList>
    </citation>
    <scope>NUCLEOTIDE SEQUENCE</scope>
    <source>
        <strain evidence="1">OMZ 905</strain>
    </source>
</reference>
<dbReference type="RefSeq" id="WP_253716676.1">
    <property type="nucleotide sequence ID" value="NZ_CP051522.1"/>
</dbReference>
<dbReference type="AlphaFoldDB" id="A0A9Q9BB17"/>
<gene>
    <name evidence="1" type="ORF">E4N86_01530</name>
</gene>
<organism evidence="1 2">
    <name type="scientific">Treponema denticola</name>
    <dbReference type="NCBI Taxonomy" id="158"/>
    <lineage>
        <taxon>Bacteria</taxon>
        <taxon>Pseudomonadati</taxon>
        <taxon>Spirochaetota</taxon>
        <taxon>Spirochaetia</taxon>
        <taxon>Spirochaetales</taxon>
        <taxon>Treponemataceae</taxon>
        <taxon>Treponema</taxon>
    </lineage>
</organism>
<protein>
    <submittedName>
        <fullName evidence="1">Phage Gp37/Gp68 family protein</fullName>
    </submittedName>
</protein>